<feature type="compositionally biased region" description="Polar residues" evidence="2">
    <location>
        <begin position="446"/>
        <end position="457"/>
    </location>
</feature>
<feature type="compositionally biased region" description="Low complexity" evidence="2">
    <location>
        <begin position="488"/>
        <end position="499"/>
    </location>
</feature>
<gene>
    <name evidence="3" type="ORF">AMAG_14947</name>
</gene>
<name>A0A0L0T8D0_ALLM3</name>
<reference evidence="4" key="2">
    <citation type="submission" date="2009-11" db="EMBL/GenBank/DDBJ databases">
        <title>The Genome Sequence of Allomyces macrogynus strain ATCC 38327.</title>
        <authorList>
            <consortium name="The Broad Institute Genome Sequencing Platform"/>
            <person name="Russ C."/>
            <person name="Cuomo C."/>
            <person name="Shea T."/>
            <person name="Young S.K."/>
            <person name="Zeng Q."/>
            <person name="Koehrsen M."/>
            <person name="Haas B."/>
            <person name="Borodovsky M."/>
            <person name="Guigo R."/>
            <person name="Alvarado L."/>
            <person name="Berlin A."/>
            <person name="Borenstein D."/>
            <person name="Chen Z."/>
            <person name="Engels R."/>
            <person name="Freedman E."/>
            <person name="Gellesch M."/>
            <person name="Goldberg J."/>
            <person name="Griggs A."/>
            <person name="Gujja S."/>
            <person name="Heiman D."/>
            <person name="Hepburn T."/>
            <person name="Howarth C."/>
            <person name="Jen D."/>
            <person name="Larson L."/>
            <person name="Lewis B."/>
            <person name="Mehta T."/>
            <person name="Park D."/>
            <person name="Pearson M."/>
            <person name="Roberts A."/>
            <person name="Saif S."/>
            <person name="Shenoy N."/>
            <person name="Sisk P."/>
            <person name="Stolte C."/>
            <person name="Sykes S."/>
            <person name="Walk T."/>
            <person name="White J."/>
            <person name="Yandava C."/>
            <person name="Burger G."/>
            <person name="Gray M.W."/>
            <person name="Holland P.W.H."/>
            <person name="King N."/>
            <person name="Lang F.B.F."/>
            <person name="Roger A.J."/>
            <person name="Ruiz-Trillo I."/>
            <person name="Lander E."/>
            <person name="Nusbaum C."/>
        </authorList>
    </citation>
    <scope>NUCLEOTIDE SEQUENCE [LARGE SCALE GENOMIC DNA]</scope>
    <source>
        <strain evidence="4">ATCC 38327</strain>
    </source>
</reference>
<dbReference type="EMBL" id="GG745368">
    <property type="protein sequence ID" value="KNE70834.1"/>
    <property type="molecule type" value="Genomic_DNA"/>
</dbReference>
<keyword evidence="1" id="KW-0175">Coiled coil</keyword>
<protein>
    <submittedName>
        <fullName evidence="3">Uncharacterized protein</fullName>
    </submittedName>
</protein>
<evidence type="ECO:0000256" key="2">
    <source>
        <dbReference type="SAM" id="MobiDB-lite"/>
    </source>
</evidence>
<evidence type="ECO:0000313" key="3">
    <source>
        <dbReference type="EMBL" id="KNE70834.1"/>
    </source>
</evidence>
<feature type="compositionally biased region" description="Polar residues" evidence="2">
    <location>
        <begin position="522"/>
        <end position="545"/>
    </location>
</feature>
<sequence>MPMRRQDPKAPCPTTSQPATTAPGTEAPSQPFVFVLGDKNLNTTNLMKVWNLKNVSTQTTDSDFPTTVAIEAQLASLASDVDFRASLMEAAHRAQLTSQLRDLRDRVADQINDLDADARARVGRARTAARVQWAQTVSALDAAWAKECDQRTAAAALAVTEAQTAATAMVRQARVAARTAADQALLAKAQLMKVMQWVRQNMGDVALKSAQDALEHDDTSAVIVELQKRLEDRDRTIADQHQELESLRLAIAVGRSDGDEADSVADSTVSLASSLGPFRRGGNLSASARSQKASTIGLNSSLAPVVEVPDVLQVPVPVVTDDRSRQQQQQRNVDLAKAEERWNARMQKMRLQYEAQVSDLQAQLARAHDQLEVLNNSVKSVNDPSKLAVIMQRQQAILDISAAVVGHLGPTVAVSVPRTSSIPLLQFPGSLLSSGRVSEHHLAVSAPSNHLRSTPNMLSAPGRARSSAKPARGESAAAAKGGMKRVQSSPLKSPSASPPRVLSAMPSRTASGSRSARKDNELSASTSRAQPRSPTRSTSWQPSRS</sequence>
<evidence type="ECO:0000256" key="1">
    <source>
        <dbReference type="SAM" id="Coils"/>
    </source>
</evidence>
<keyword evidence="4" id="KW-1185">Reference proteome</keyword>
<organism evidence="3 4">
    <name type="scientific">Allomyces macrogynus (strain ATCC 38327)</name>
    <name type="common">Allomyces javanicus var. macrogynus</name>
    <dbReference type="NCBI Taxonomy" id="578462"/>
    <lineage>
        <taxon>Eukaryota</taxon>
        <taxon>Fungi</taxon>
        <taxon>Fungi incertae sedis</taxon>
        <taxon>Blastocladiomycota</taxon>
        <taxon>Blastocladiomycetes</taxon>
        <taxon>Blastocladiales</taxon>
        <taxon>Blastocladiaceae</taxon>
        <taxon>Allomyces</taxon>
    </lineage>
</organism>
<feature type="compositionally biased region" description="Polar residues" evidence="2">
    <location>
        <begin position="13"/>
        <end position="23"/>
    </location>
</feature>
<dbReference type="VEuPathDB" id="FungiDB:AMAG_14947"/>
<feature type="coiled-coil region" evidence="1">
    <location>
        <begin position="343"/>
        <end position="377"/>
    </location>
</feature>
<accession>A0A0L0T8D0</accession>
<feature type="region of interest" description="Disordered" evidence="2">
    <location>
        <begin position="1"/>
        <end position="28"/>
    </location>
</feature>
<proteinExistence type="predicted"/>
<dbReference type="AlphaFoldDB" id="A0A0L0T8D0"/>
<feature type="region of interest" description="Disordered" evidence="2">
    <location>
        <begin position="443"/>
        <end position="545"/>
    </location>
</feature>
<reference evidence="3 4" key="1">
    <citation type="submission" date="2009-11" db="EMBL/GenBank/DDBJ databases">
        <title>Annotation of Allomyces macrogynus ATCC 38327.</title>
        <authorList>
            <consortium name="The Broad Institute Genome Sequencing Platform"/>
            <person name="Russ C."/>
            <person name="Cuomo C."/>
            <person name="Burger G."/>
            <person name="Gray M.W."/>
            <person name="Holland P.W.H."/>
            <person name="King N."/>
            <person name="Lang F.B.F."/>
            <person name="Roger A.J."/>
            <person name="Ruiz-Trillo I."/>
            <person name="Young S.K."/>
            <person name="Zeng Q."/>
            <person name="Gargeya S."/>
            <person name="Fitzgerald M."/>
            <person name="Haas B."/>
            <person name="Abouelleil A."/>
            <person name="Alvarado L."/>
            <person name="Arachchi H.M."/>
            <person name="Berlin A."/>
            <person name="Chapman S.B."/>
            <person name="Gearin G."/>
            <person name="Goldberg J."/>
            <person name="Griggs A."/>
            <person name="Gujja S."/>
            <person name="Hansen M."/>
            <person name="Heiman D."/>
            <person name="Howarth C."/>
            <person name="Larimer J."/>
            <person name="Lui A."/>
            <person name="MacDonald P.J.P."/>
            <person name="McCowen C."/>
            <person name="Montmayeur A."/>
            <person name="Murphy C."/>
            <person name="Neiman D."/>
            <person name="Pearson M."/>
            <person name="Priest M."/>
            <person name="Roberts A."/>
            <person name="Saif S."/>
            <person name="Shea T."/>
            <person name="Sisk P."/>
            <person name="Stolte C."/>
            <person name="Sykes S."/>
            <person name="Wortman J."/>
            <person name="Nusbaum C."/>
            <person name="Birren B."/>
        </authorList>
    </citation>
    <scope>NUCLEOTIDE SEQUENCE [LARGE SCALE GENOMIC DNA]</scope>
    <source>
        <strain evidence="3 4">ATCC 38327</strain>
    </source>
</reference>
<dbReference type="Proteomes" id="UP000054350">
    <property type="component" value="Unassembled WGS sequence"/>
</dbReference>
<dbReference type="OrthoDB" id="5583920at2759"/>
<evidence type="ECO:0000313" key="4">
    <source>
        <dbReference type="Proteomes" id="UP000054350"/>
    </source>
</evidence>